<evidence type="ECO:0000256" key="1">
    <source>
        <dbReference type="SAM" id="MobiDB-lite"/>
    </source>
</evidence>
<dbReference type="OMA" id="MCSWEEE"/>
<accession>A0A6P4EE92</accession>
<name>A0A6P4EE92_DRORH</name>
<dbReference type="InterPro" id="IPR025259">
    <property type="entry name" value="CCDC34/181"/>
</dbReference>
<gene>
    <name evidence="3" type="primary">LOC108042616</name>
</gene>
<feature type="domain" description="Coiled-coil" evidence="2">
    <location>
        <begin position="209"/>
        <end position="363"/>
    </location>
</feature>
<feature type="compositionally biased region" description="Low complexity" evidence="1">
    <location>
        <begin position="66"/>
        <end position="80"/>
    </location>
</feature>
<dbReference type="GeneID" id="108042616"/>
<organism evidence="3">
    <name type="scientific">Drosophila rhopaloa</name>
    <name type="common">Fruit fly</name>
    <dbReference type="NCBI Taxonomy" id="1041015"/>
    <lineage>
        <taxon>Eukaryota</taxon>
        <taxon>Metazoa</taxon>
        <taxon>Ecdysozoa</taxon>
        <taxon>Arthropoda</taxon>
        <taxon>Hexapoda</taxon>
        <taxon>Insecta</taxon>
        <taxon>Pterygota</taxon>
        <taxon>Neoptera</taxon>
        <taxon>Endopterygota</taxon>
        <taxon>Diptera</taxon>
        <taxon>Brachycera</taxon>
        <taxon>Muscomorpha</taxon>
        <taxon>Ephydroidea</taxon>
        <taxon>Drosophilidae</taxon>
        <taxon>Drosophila</taxon>
        <taxon>Sophophora</taxon>
    </lineage>
</organism>
<feature type="compositionally biased region" description="Low complexity" evidence="1">
    <location>
        <begin position="119"/>
        <end position="143"/>
    </location>
</feature>
<proteinExistence type="predicted"/>
<evidence type="ECO:0000259" key="2">
    <source>
        <dbReference type="Pfam" id="PF13904"/>
    </source>
</evidence>
<dbReference type="RefSeq" id="XP_016976445.2">
    <property type="nucleotide sequence ID" value="XM_017120956.2"/>
</dbReference>
<dbReference type="Pfam" id="PF13904">
    <property type="entry name" value="CCDC34"/>
    <property type="match status" value="1"/>
</dbReference>
<feature type="region of interest" description="Disordered" evidence="1">
    <location>
        <begin position="26"/>
        <end position="91"/>
    </location>
</feature>
<dbReference type="PANTHER" id="PTHR23247">
    <property type="entry name" value="NY-REN-41 ANTIGEN L15 -RELATED"/>
    <property type="match status" value="1"/>
</dbReference>
<evidence type="ECO:0000313" key="3">
    <source>
        <dbReference type="RefSeq" id="XP_016976445.1"/>
    </source>
</evidence>
<dbReference type="InterPro" id="IPR045323">
    <property type="entry name" value="CCDC34"/>
</dbReference>
<dbReference type="PANTHER" id="PTHR23247:SF2">
    <property type="entry name" value="COILED-COIL DOMAIN-CONTAINING PROTEIN 34"/>
    <property type="match status" value="1"/>
</dbReference>
<sequence length="365" mass="40770">MAFLGRVDSQGALIDCEVFNFQPQQNPACPPGEDEASGRLPQRKGSRTYIKTYDKDSPLPSMGSPSTVRYVGSSVSSSETHSLDETESSTLRCSSLGSLGTLATMVGHHEDGLESESLCLDLDSPSSSPASGSSSRSTSSREGSSGDKDSTTSMCSWEEAMSREEEPHSFSLPSLRLGSEGGGGGGGFASPPLTYTRRLDPLHMERSADDAYENWLSGKRRQCQCRLRQEQAEREAQRERTALRQRLAKGEYERWCQQKARQAKPSPPAQIPQPKANAPAQHHQHLQKWELEKIRLAERRRLEQRDVERQREQEKALRRQQAEQAFRRWMSNVAQRPKPVPTSQGIQSLRGTVSDIFINPNQWVD</sequence>
<dbReference type="AlphaFoldDB" id="A0A6P4EE92"/>
<feature type="region of interest" description="Disordered" evidence="1">
    <location>
        <begin position="119"/>
        <end position="194"/>
    </location>
</feature>
<reference evidence="3" key="1">
    <citation type="submission" date="2025-08" db="UniProtKB">
        <authorList>
            <consortium name="RefSeq"/>
        </authorList>
    </citation>
    <scope>IDENTIFICATION</scope>
</reference>
<dbReference type="OrthoDB" id="6591885at2759"/>
<feature type="region of interest" description="Disordered" evidence="1">
    <location>
        <begin position="255"/>
        <end position="286"/>
    </location>
</feature>
<feature type="compositionally biased region" description="Gly residues" evidence="1">
    <location>
        <begin position="179"/>
        <end position="188"/>
    </location>
</feature>
<dbReference type="RefSeq" id="XP_016976445.1">
    <property type="nucleotide sequence ID" value="XM_017120956.1"/>
</dbReference>
<protein>
    <submittedName>
        <fullName evidence="3">MAP7 domain-containing protein 1</fullName>
    </submittedName>
</protein>